<evidence type="ECO:0000256" key="1">
    <source>
        <dbReference type="ARBA" id="ARBA00004651"/>
    </source>
</evidence>
<keyword evidence="4 7" id="KW-1133">Transmembrane helix</keyword>
<evidence type="ECO:0000256" key="2">
    <source>
        <dbReference type="ARBA" id="ARBA00022475"/>
    </source>
</evidence>
<dbReference type="GO" id="GO:0022857">
    <property type="term" value="F:transmembrane transporter activity"/>
    <property type="evidence" value="ECO:0007669"/>
    <property type="project" value="TreeGrafter"/>
</dbReference>
<feature type="transmembrane region" description="Helical" evidence="7">
    <location>
        <begin position="147"/>
        <end position="173"/>
    </location>
</feature>
<evidence type="ECO:0000256" key="7">
    <source>
        <dbReference type="SAM" id="Phobius"/>
    </source>
</evidence>
<feature type="transmembrane region" description="Helical" evidence="7">
    <location>
        <begin position="91"/>
        <end position="117"/>
    </location>
</feature>
<dbReference type="PANTHER" id="PTHR30572">
    <property type="entry name" value="MEMBRANE COMPONENT OF TRANSPORTER-RELATED"/>
    <property type="match status" value="1"/>
</dbReference>
<comment type="similarity">
    <text evidence="6">Belongs to the ABC-4 integral membrane protein family.</text>
</comment>
<evidence type="ECO:0000256" key="6">
    <source>
        <dbReference type="ARBA" id="ARBA00038076"/>
    </source>
</evidence>
<feature type="transmembrane region" description="Helical" evidence="7">
    <location>
        <begin position="185"/>
        <end position="208"/>
    </location>
</feature>
<name>A0A9D2RYL6_9FIRM</name>
<evidence type="ECO:0000256" key="4">
    <source>
        <dbReference type="ARBA" id="ARBA00022989"/>
    </source>
</evidence>
<dbReference type="Pfam" id="PF02687">
    <property type="entry name" value="FtsX"/>
    <property type="match status" value="1"/>
</dbReference>
<sequence>MDTYTTQQCAQYYDEVLTFSDSTYEENLVQLGYIDLDDPASISLYAASFEDKDVIEQAIADYNETKDDLEQIQYTDYIGLMLSSITTIINAITYVLIAFVAVSLVVSSIMIGVITLISVQERTKEIGILRAIGASKRNVSSMFNAETVIIGFTSGALGVLITWVLCIPINAILHHLTGIQTLSAFLPLPTALVLVLISTALTLFSGIIPSRSAAKKDPVVALRTE</sequence>
<dbReference type="PANTHER" id="PTHR30572:SF4">
    <property type="entry name" value="ABC TRANSPORTER PERMEASE YTRF"/>
    <property type="match status" value="1"/>
</dbReference>
<evidence type="ECO:0000259" key="8">
    <source>
        <dbReference type="Pfam" id="PF02687"/>
    </source>
</evidence>
<dbReference type="InterPro" id="IPR003838">
    <property type="entry name" value="ABC3_permease_C"/>
</dbReference>
<protein>
    <submittedName>
        <fullName evidence="9">FtsX-like permease family protein</fullName>
    </submittedName>
</protein>
<reference evidence="9" key="2">
    <citation type="submission" date="2021-04" db="EMBL/GenBank/DDBJ databases">
        <authorList>
            <person name="Gilroy R."/>
        </authorList>
    </citation>
    <scope>NUCLEOTIDE SEQUENCE</scope>
    <source>
        <strain evidence="9">ChiBcolR8-3208</strain>
    </source>
</reference>
<comment type="caution">
    <text evidence="9">The sequence shown here is derived from an EMBL/GenBank/DDBJ whole genome shotgun (WGS) entry which is preliminary data.</text>
</comment>
<keyword evidence="2" id="KW-1003">Cell membrane</keyword>
<evidence type="ECO:0000313" key="9">
    <source>
        <dbReference type="EMBL" id="HJB37577.1"/>
    </source>
</evidence>
<evidence type="ECO:0000313" key="10">
    <source>
        <dbReference type="Proteomes" id="UP000824214"/>
    </source>
</evidence>
<gene>
    <name evidence="9" type="ORF">H9942_05865</name>
</gene>
<dbReference type="EMBL" id="DWXZ01000123">
    <property type="protein sequence ID" value="HJB37577.1"/>
    <property type="molecule type" value="Genomic_DNA"/>
</dbReference>
<comment type="subcellular location">
    <subcellularLocation>
        <location evidence="1">Cell membrane</location>
        <topology evidence="1">Multi-pass membrane protein</topology>
    </subcellularLocation>
</comment>
<dbReference type="Proteomes" id="UP000824214">
    <property type="component" value="Unassembled WGS sequence"/>
</dbReference>
<evidence type="ECO:0000256" key="5">
    <source>
        <dbReference type="ARBA" id="ARBA00023136"/>
    </source>
</evidence>
<accession>A0A9D2RYL6</accession>
<dbReference type="GO" id="GO:0005886">
    <property type="term" value="C:plasma membrane"/>
    <property type="evidence" value="ECO:0007669"/>
    <property type="project" value="UniProtKB-SubCell"/>
</dbReference>
<keyword evidence="3 7" id="KW-0812">Transmembrane</keyword>
<proteinExistence type="inferred from homology"/>
<keyword evidence="5 7" id="KW-0472">Membrane</keyword>
<dbReference type="AlphaFoldDB" id="A0A9D2RYL6"/>
<feature type="domain" description="ABC3 transporter permease C-terminal" evidence="8">
    <location>
        <begin position="98"/>
        <end position="218"/>
    </location>
</feature>
<organism evidence="9 10">
    <name type="scientific">Candidatus Acutalibacter ornithocaccae</name>
    <dbReference type="NCBI Taxonomy" id="2838416"/>
    <lineage>
        <taxon>Bacteria</taxon>
        <taxon>Bacillati</taxon>
        <taxon>Bacillota</taxon>
        <taxon>Clostridia</taxon>
        <taxon>Eubacteriales</taxon>
        <taxon>Acutalibacteraceae</taxon>
        <taxon>Acutalibacter</taxon>
    </lineage>
</organism>
<dbReference type="InterPro" id="IPR050250">
    <property type="entry name" value="Macrolide_Exporter_MacB"/>
</dbReference>
<reference evidence="9" key="1">
    <citation type="journal article" date="2021" name="PeerJ">
        <title>Extensive microbial diversity within the chicken gut microbiome revealed by metagenomics and culture.</title>
        <authorList>
            <person name="Gilroy R."/>
            <person name="Ravi A."/>
            <person name="Getino M."/>
            <person name="Pursley I."/>
            <person name="Horton D.L."/>
            <person name="Alikhan N.F."/>
            <person name="Baker D."/>
            <person name="Gharbi K."/>
            <person name="Hall N."/>
            <person name="Watson M."/>
            <person name="Adriaenssens E.M."/>
            <person name="Foster-Nyarko E."/>
            <person name="Jarju S."/>
            <person name="Secka A."/>
            <person name="Antonio M."/>
            <person name="Oren A."/>
            <person name="Chaudhuri R.R."/>
            <person name="La Ragione R."/>
            <person name="Hildebrand F."/>
            <person name="Pallen M.J."/>
        </authorList>
    </citation>
    <scope>NUCLEOTIDE SEQUENCE</scope>
    <source>
        <strain evidence="9">ChiBcolR8-3208</strain>
    </source>
</reference>
<evidence type="ECO:0000256" key="3">
    <source>
        <dbReference type="ARBA" id="ARBA00022692"/>
    </source>
</evidence>